<dbReference type="GO" id="GO:0016020">
    <property type="term" value="C:membrane"/>
    <property type="evidence" value="ECO:0000318"/>
    <property type="project" value="GO_Central"/>
</dbReference>
<dbReference type="GO" id="GO:0020037">
    <property type="term" value="F:heme binding"/>
    <property type="evidence" value="ECO:0007669"/>
    <property type="project" value="InterPro"/>
</dbReference>
<evidence type="ECO:0000256" key="8">
    <source>
        <dbReference type="ARBA" id="ARBA00023002"/>
    </source>
</evidence>
<evidence type="ECO:0000256" key="10">
    <source>
        <dbReference type="ARBA" id="ARBA00023033"/>
    </source>
</evidence>
<gene>
    <name evidence="15" type="ORF">MIMGU_mgv1a005223mg</name>
</gene>
<dbReference type="PANTHER" id="PTHR47955:SF22">
    <property type="entry name" value="CYTOCHROME P450 83B1-LIKE"/>
    <property type="match status" value="1"/>
</dbReference>
<dbReference type="OrthoDB" id="1055148at2759"/>
<keyword evidence="6 12" id="KW-0479">Metal-binding</keyword>
<dbReference type="GO" id="GO:0005506">
    <property type="term" value="F:iron ion binding"/>
    <property type="evidence" value="ECO:0007669"/>
    <property type="project" value="InterPro"/>
</dbReference>
<evidence type="ECO:0008006" key="17">
    <source>
        <dbReference type="Google" id="ProtNLM"/>
    </source>
</evidence>
<feature type="signal peptide" evidence="14">
    <location>
        <begin position="1"/>
        <end position="25"/>
    </location>
</feature>
<keyword evidence="16" id="KW-1185">Reference proteome</keyword>
<dbReference type="PROSITE" id="PS00086">
    <property type="entry name" value="CYTOCHROME_P450"/>
    <property type="match status" value="1"/>
</dbReference>
<dbReference type="PhylomeDB" id="A0A022QLE0"/>
<evidence type="ECO:0000256" key="6">
    <source>
        <dbReference type="ARBA" id="ARBA00022723"/>
    </source>
</evidence>
<dbReference type="Gene3D" id="1.10.630.10">
    <property type="entry name" value="Cytochrome P450"/>
    <property type="match status" value="1"/>
</dbReference>
<evidence type="ECO:0000256" key="2">
    <source>
        <dbReference type="ARBA" id="ARBA00004167"/>
    </source>
</evidence>
<dbReference type="InterPro" id="IPR036396">
    <property type="entry name" value="Cyt_P450_sf"/>
</dbReference>
<dbReference type="FunFam" id="1.10.630.10:FF:000011">
    <property type="entry name" value="Cytochrome P450 83B1"/>
    <property type="match status" value="1"/>
</dbReference>
<dbReference type="OMA" id="RMLVFAE"/>
<keyword evidence="14" id="KW-0732">Signal</keyword>
<keyword evidence="9 12" id="KW-0408">Iron</keyword>
<dbReference type="GO" id="GO:0016709">
    <property type="term" value="F:oxidoreductase activity, acting on paired donors, with incorporation or reduction of molecular oxygen, NAD(P)H as one donor, and incorporation of one atom of oxygen"/>
    <property type="evidence" value="ECO:0000318"/>
    <property type="project" value="GO_Central"/>
</dbReference>
<dbReference type="AlphaFoldDB" id="A0A022QLE0"/>
<dbReference type="KEGG" id="egt:105966785"/>
<dbReference type="SUPFAM" id="SSF48264">
    <property type="entry name" value="Cytochrome P450"/>
    <property type="match status" value="1"/>
</dbReference>
<dbReference type="InterPro" id="IPR001128">
    <property type="entry name" value="Cyt_P450"/>
</dbReference>
<dbReference type="PRINTS" id="PR00385">
    <property type="entry name" value="P450"/>
</dbReference>
<proteinExistence type="inferred from homology"/>
<evidence type="ECO:0000256" key="9">
    <source>
        <dbReference type="ARBA" id="ARBA00023004"/>
    </source>
</evidence>
<protein>
    <recommendedName>
        <fullName evidence="17">Cytochrome P450</fullName>
    </recommendedName>
</protein>
<evidence type="ECO:0000256" key="3">
    <source>
        <dbReference type="ARBA" id="ARBA00010617"/>
    </source>
</evidence>
<name>A0A022QLE0_ERYGU</name>
<feature type="chain" id="PRO_5001506956" description="Cytochrome P450" evidence="14">
    <location>
        <begin position="26"/>
        <end position="493"/>
    </location>
</feature>
<evidence type="ECO:0000313" key="15">
    <source>
        <dbReference type="EMBL" id="EYU29507.1"/>
    </source>
</evidence>
<accession>A0A022QLE0</accession>
<dbReference type="eggNOG" id="KOG0156">
    <property type="taxonomic scope" value="Eukaryota"/>
</dbReference>
<comment type="similarity">
    <text evidence="3 13">Belongs to the cytochrome P450 family.</text>
</comment>
<evidence type="ECO:0000256" key="12">
    <source>
        <dbReference type="PIRSR" id="PIRSR602401-1"/>
    </source>
</evidence>
<keyword evidence="4 12" id="KW-0349">Heme</keyword>
<dbReference type="InterPro" id="IPR002401">
    <property type="entry name" value="Cyt_P450_E_grp-I"/>
</dbReference>
<sequence length="493" mass="56355">MLTLLLLSLPIFLIFFYLQKHKTNHHHNPPGPHGLPFIGNLHQFDGRNPHTYLYNLSKKYGPLMFMKLGFRKVMVVSSSNTVQEIMKSHDLGFSGRPVLVSLQKLSYNGMDVAFSSYSDTWKEMKRVSNLHLFSVKQARSFRPVFREEVSRMIRKIAADASLSRVTDLSEYMRSFTSNAVCRVAFGRSCGDELTGLLRETQSLLAGFFVEDYFPLLGWIDKFFGMGKRLEKNFREFDSLYEELIQEHLDYSNRPKSMEGDILDLLLGIRKDGSSSVDITFDHIKALLMNILTAGTDTTSALLVWAMTALIKNPLIMKKVQTEVRQLATIDNKDLLDEDDISNLPYLRAVIKETFRLYPPAPLLSPRETIQKCRINGYEIEPGTLVYLNAWAIGRDPQTWENPNEFLPERFLKCDIDLKGKDPELIPFGIGRRRCPGISIGVAKIEIALANLLRSFDWELPVGMKEEDIDFDVLPGMTMHKKNALCVVAKLHMY</sequence>
<keyword evidence="10 13" id="KW-0503">Monooxygenase</keyword>
<evidence type="ECO:0000256" key="5">
    <source>
        <dbReference type="ARBA" id="ARBA00022692"/>
    </source>
</evidence>
<dbReference type="PRINTS" id="PR00463">
    <property type="entry name" value="EP450I"/>
</dbReference>
<keyword evidence="8 13" id="KW-0560">Oxidoreductase</keyword>
<dbReference type="InterPro" id="IPR017972">
    <property type="entry name" value="Cyt_P450_CS"/>
</dbReference>
<dbReference type="PANTHER" id="PTHR47955">
    <property type="entry name" value="CYTOCHROME P450 FAMILY 71 PROTEIN"/>
    <property type="match status" value="1"/>
</dbReference>
<dbReference type="EMBL" id="KI631213">
    <property type="protein sequence ID" value="EYU29507.1"/>
    <property type="molecule type" value="Genomic_DNA"/>
</dbReference>
<feature type="binding site" description="axial binding residue" evidence="12">
    <location>
        <position position="434"/>
    </location>
    <ligand>
        <name>heme</name>
        <dbReference type="ChEBI" id="CHEBI:30413"/>
    </ligand>
    <ligandPart>
        <name>Fe</name>
        <dbReference type="ChEBI" id="CHEBI:18248"/>
    </ligandPart>
</feature>
<evidence type="ECO:0000256" key="1">
    <source>
        <dbReference type="ARBA" id="ARBA00001971"/>
    </source>
</evidence>
<organism evidence="15 16">
    <name type="scientific">Erythranthe guttata</name>
    <name type="common">Yellow monkey flower</name>
    <name type="synonym">Mimulus guttatus</name>
    <dbReference type="NCBI Taxonomy" id="4155"/>
    <lineage>
        <taxon>Eukaryota</taxon>
        <taxon>Viridiplantae</taxon>
        <taxon>Streptophyta</taxon>
        <taxon>Embryophyta</taxon>
        <taxon>Tracheophyta</taxon>
        <taxon>Spermatophyta</taxon>
        <taxon>Magnoliopsida</taxon>
        <taxon>eudicotyledons</taxon>
        <taxon>Gunneridae</taxon>
        <taxon>Pentapetalae</taxon>
        <taxon>asterids</taxon>
        <taxon>lamiids</taxon>
        <taxon>Lamiales</taxon>
        <taxon>Phrymaceae</taxon>
        <taxon>Erythranthe</taxon>
    </lineage>
</organism>
<dbReference type="Pfam" id="PF00067">
    <property type="entry name" value="p450"/>
    <property type="match status" value="1"/>
</dbReference>
<dbReference type="CDD" id="cd11072">
    <property type="entry name" value="CYP71-like"/>
    <property type="match status" value="1"/>
</dbReference>
<dbReference type="STRING" id="4155.A0A022QLE0"/>
<evidence type="ECO:0000256" key="7">
    <source>
        <dbReference type="ARBA" id="ARBA00022989"/>
    </source>
</evidence>
<evidence type="ECO:0000256" key="11">
    <source>
        <dbReference type="ARBA" id="ARBA00023136"/>
    </source>
</evidence>
<keyword evidence="7" id="KW-1133">Transmembrane helix</keyword>
<evidence type="ECO:0000313" key="16">
    <source>
        <dbReference type="Proteomes" id="UP000030748"/>
    </source>
</evidence>
<dbReference type="Proteomes" id="UP000030748">
    <property type="component" value="Unassembled WGS sequence"/>
</dbReference>
<keyword evidence="11" id="KW-0472">Membrane</keyword>
<evidence type="ECO:0000256" key="14">
    <source>
        <dbReference type="SAM" id="SignalP"/>
    </source>
</evidence>
<comment type="subcellular location">
    <subcellularLocation>
        <location evidence="2">Membrane</location>
        <topology evidence="2">Single-pass membrane protein</topology>
    </subcellularLocation>
</comment>
<reference evidence="15 16" key="1">
    <citation type="journal article" date="2013" name="Proc. Natl. Acad. Sci. U.S.A.">
        <title>Fine-scale variation in meiotic recombination in Mimulus inferred from population shotgun sequencing.</title>
        <authorList>
            <person name="Hellsten U."/>
            <person name="Wright K.M."/>
            <person name="Jenkins J."/>
            <person name="Shu S."/>
            <person name="Yuan Y."/>
            <person name="Wessler S.R."/>
            <person name="Schmutz J."/>
            <person name="Willis J.H."/>
            <person name="Rokhsar D.S."/>
        </authorList>
    </citation>
    <scope>NUCLEOTIDE SEQUENCE [LARGE SCALE GENOMIC DNA]</scope>
    <source>
        <strain evidence="16">cv. DUN x IM62</strain>
    </source>
</reference>
<evidence type="ECO:0000256" key="4">
    <source>
        <dbReference type="ARBA" id="ARBA00022617"/>
    </source>
</evidence>
<evidence type="ECO:0000256" key="13">
    <source>
        <dbReference type="RuleBase" id="RU000461"/>
    </source>
</evidence>
<keyword evidence="5" id="KW-0812">Transmembrane</keyword>
<comment type="cofactor">
    <cofactor evidence="1 12">
        <name>heme</name>
        <dbReference type="ChEBI" id="CHEBI:30413"/>
    </cofactor>
</comment>